<dbReference type="Gene3D" id="3.60.10.10">
    <property type="entry name" value="Endonuclease/exonuclease/phosphatase"/>
    <property type="match status" value="1"/>
</dbReference>
<name>A0ABP9VHJ2_9BACT</name>
<gene>
    <name evidence="3" type="ORF">Rcae01_00129</name>
</gene>
<dbReference type="SUPFAM" id="SSF56219">
    <property type="entry name" value="DNase I-like"/>
    <property type="match status" value="1"/>
</dbReference>
<dbReference type="RefSeq" id="WP_345681741.1">
    <property type="nucleotide sequence ID" value="NZ_BAABRO010000001.1"/>
</dbReference>
<organism evidence="3 4">
    <name type="scientific">Novipirellula caenicola</name>
    <dbReference type="NCBI Taxonomy" id="1536901"/>
    <lineage>
        <taxon>Bacteria</taxon>
        <taxon>Pseudomonadati</taxon>
        <taxon>Planctomycetota</taxon>
        <taxon>Planctomycetia</taxon>
        <taxon>Pirellulales</taxon>
        <taxon>Pirellulaceae</taxon>
        <taxon>Novipirellula</taxon>
    </lineage>
</organism>
<evidence type="ECO:0000256" key="1">
    <source>
        <dbReference type="SAM" id="Phobius"/>
    </source>
</evidence>
<dbReference type="InterPro" id="IPR036691">
    <property type="entry name" value="Endo/exonu/phosph_ase_sf"/>
</dbReference>
<feature type="transmembrane region" description="Helical" evidence="1">
    <location>
        <begin position="88"/>
        <end position="106"/>
    </location>
</feature>
<keyword evidence="4" id="KW-1185">Reference proteome</keyword>
<proteinExistence type="predicted"/>
<dbReference type="InterPro" id="IPR005135">
    <property type="entry name" value="Endo/exonuclease/phosphatase"/>
</dbReference>
<evidence type="ECO:0000259" key="2">
    <source>
        <dbReference type="Pfam" id="PF03372"/>
    </source>
</evidence>
<keyword evidence="1" id="KW-1133">Transmembrane helix</keyword>
<evidence type="ECO:0000313" key="3">
    <source>
        <dbReference type="EMBL" id="GAA5504690.1"/>
    </source>
</evidence>
<dbReference type="Pfam" id="PF03372">
    <property type="entry name" value="Exo_endo_phos"/>
    <property type="match status" value="1"/>
</dbReference>
<protein>
    <recommendedName>
        <fullName evidence="2">Endonuclease/exonuclease/phosphatase domain-containing protein</fullName>
    </recommendedName>
</protein>
<comment type="caution">
    <text evidence="3">The sequence shown here is derived from an EMBL/GenBank/DDBJ whole genome shotgun (WGS) entry which is preliminary data.</text>
</comment>
<dbReference type="Proteomes" id="UP001416858">
    <property type="component" value="Unassembled WGS sequence"/>
</dbReference>
<evidence type="ECO:0000313" key="4">
    <source>
        <dbReference type="Proteomes" id="UP001416858"/>
    </source>
</evidence>
<feature type="domain" description="Endonuclease/exonuclease/phosphatase" evidence="2">
    <location>
        <begin position="119"/>
        <end position="328"/>
    </location>
</feature>
<feature type="transmembrane region" description="Helical" evidence="1">
    <location>
        <begin position="32"/>
        <end position="51"/>
    </location>
</feature>
<accession>A0ABP9VHJ2</accession>
<feature type="transmembrane region" description="Helical" evidence="1">
    <location>
        <begin position="63"/>
        <end position="81"/>
    </location>
</feature>
<reference evidence="3 4" key="1">
    <citation type="submission" date="2024-02" db="EMBL/GenBank/DDBJ databases">
        <title>Rhodopirellula caenicola NBRC 110016.</title>
        <authorList>
            <person name="Ichikawa N."/>
            <person name="Katano-Makiyama Y."/>
            <person name="Hidaka K."/>
        </authorList>
    </citation>
    <scope>NUCLEOTIDE SEQUENCE [LARGE SCALE GENOMIC DNA]</scope>
    <source>
        <strain evidence="3 4">NBRC 110016</strain>
    </source>
</reference>
<keyword evidence="1" id="KW-0812">Transmembrane</keyword>
<sequence>MTNDDAQQSGPPEHRRGPVHVSVLALKRCIELFLITSSLVAIAAMTAGMFGRWHYLLDLASHLRVQATMGLLGAGIGLVLLRRHRVGGILLVIGGGLLISLLPFYWPTDPVTGTTYRLMTANVLTRNTNHAAVLRVIAETDPDLVVLQETDAEWTRALELGLRDSYPFRRLLPREDNFGMSVFSKHRWSKCDVVSFSLETQLPSVVMDLALPDGDPIQLIATHPLPPMRPSNWQDRNRTFDAIAEHVKQQGGQRTLVAGDLNCTPWSYWFRRLRKQSGLRNSSNGQGLHSTWNPSSLPLPGLMIDHVLVGAEIEVARHFVGPDIGSDHRPVIVDFH</sequence>
<dbReference type="EMBL" id="BAABRO010000001">
    <property type="protein sequence ID" value="GAA5504690.1"/>
    <property type="molecule type" value="Genomic_DNA"/>
</dbReference>
<keyword evidence="1" id="KW-0472">Membrane</keyword>